<organism evidence="2">
    <name type="scientific">Zea mays</name>
    <name type="common">Maize</name>
    <dbReference type="NCBI Taxonomy" id="4577"/>
    <lineage>
        <taxon>Eukaryota</taxon>
        <taxon>Viridiplantae</taxon>
        <taxon>Streptophyta</taxon>
        <taxon>Embryophyta</taxon>
        <taxon>Tracheophyta</taxon>
        <taxon>Spermatophyta</taxon>
        <taxon>Magnoliopsida</taxon>
        <taxon>Liliopsida</taxon>
        <taxon>Poales</taxon>
        <taxon>Poaceae</taxon>
        <taxon>PACMAD clade</taxon>
        <taxon>Panicoideae</taxon>
        <taxon>Andropogonodae</taxon>
        <taxon>Andropogoneae</taxon>
        <taxon>Tripsacinae</taxon>
        <taxon>Zea</taxon>
    </lineage>
</organism>
<reference evidence="2" key="1">
    <citation type="journal article" date="2009" name="PLoS Genet.">
        <title>Sequencing, mapping, and analysis of 27,455 maize full-length cDNAs.</title>
        <authorList>
            <person name="Soderlund C."/>
            <person name="Descour A."/>
            <person name="Kudrna D."/>
            <person name="Bomhoff M."/>
            <person name="Boyd L."/>
            <person name="Currie J."/>
            <person name="Angelova A."/>
            <person name="Collura K."/>
            <person name="Wissotski M."/>
            <person name="Ashley E."/>
            <person name="Morrow D."/>
            <person name="Fernandes J."/>
            <person name="Walbot V."/>
            <person name="Yu Y."/>
        </authorList>
    </citation>
    <scope>NUCLEOTIDE SEQUENCE</scope>
    <source>
        <strain evidence="2">B73</strain>
    </source>
</reference>
<keyword evidence="1" id="KW-0812">Transmembrane</keyword>
<evidence type="ECO:0000256" key="1">
    <source>
        <dbReference type="SAM" id="Phobius"/>
    </source>
</evidence>
<keyword evidence="1" id="KW-0472">Membrane</keyword>
<dbReference type="EMBL" id="BT055642">
    <property type="protein sequence ID" value="ACL54249.1"/>
    <property type="molecule type" value="mRNA"/>
</dbReference>
<evidence type="ECO:0000313" key="2">
    <source>
        <dbReference type="EMBL" id="ACL54249.1"/>
    </source>
</evidence>
<sequence length="349" mass="38417">MPSTSTNPDDHLALVIVVVVVYACVLATGVAIVVTSVHRLVDDTHTTCGCCGSVGELQPEPAALARGLQELLPGDHHLQQHEPAVLPERPEAHVRLAAAPDGRYRRRERLWLPLLLHRLLGVAAVRRVRALERGGGGLGLGLGVAVLEHVVSVHGALGAEPLGAEQQRRGGALLGAEARAPLHRGHGGRWLGPQQRVQRRVVLALLGLGRDVEPRQRAGRRERRRRGRRRRRQEGASVGLLLLLEVELAEDLREGRRVDGLAAGVVHVAVPRRERLQQRRVLRQRLLEQPPQPAVRRGHRRSHHLLISGQHAPGLQVCNCKRKELKDVQNSFEVCDCQELDSDVCISLN</sequence>
<protein>
    <submittedName>
        <fullName evidence="2">Uncharacterized protein</fullName>
    </submittedName>
</protein>
<reference evidence="2" key="2">
    <citation type="submission" date="2012-06" db="EMBL/GenBank/DDBJ databases">
        <authorList>
            <person name="Yu Y."/>
            <person name="Currie J."/>
            <person name="Lomeli R."/>
            <person name="Angelova A."/>
            <person name="Collura K."/>
            <person name="Wissotski M."/>
            <person name="Campos D."/>
            <person name="Kudrna D."/>
            <person name="Golser W."/>
            <person name="Ashely E."/>
            <person name="Descour A."/>
            <person name="Fernandes J."/>
            <person name="Soderlund C."/>
            <person name="Walbot V."/>
        </authorList>
    </citation>
    <scope>NUCLEOTIDE SEQUENCE</scope>
    <source>
        <strain evidence="2">B73</strain>
    </source>
</reference>
<proteinExistence type="evidence at transcript level"/>
<keyword evidence="1" id="KW-1133">Transmembrane helix</keyword>
<accession>B8A250</accession>
<dbReference type="AlphaFoldDB" id="B8A250"/>
<feature type="transmembrane region" description="Helical" evidence="1">
    <location>
        <begin position="12"/>
        <end position="34"/>
    </location>
</feature>
<name>B8A250_MAIZE</name>